<protein>
    <recommendedName>
        <fullName evidence="4">UBC core domain-containing protein</fullName>
    </recommendedName>
</protein>
<keyword evidence="2" id="KW-0833">Ubl conjugation pathway</keyword>
<dbReference type="Proteomes" id="UP001054889">
    <property type="component" value="Unassembled WGS sequence"/>
</dbReference>
<reference evidence="5" key="2">
    <citation type="submission" date="2021-12" db="EMBL/GenBank/DDBJ databases">
        <title>Resequencing data analysis of finger millet.</title>
        <authorList>
            <person name="Hatakeyama M."/>
            <person name="Aluri S."/>
            <person name="Balachadran M.T."/>
            <person name="Sivarajan S.R."/>
            <person name="Poveda L."/>
            <person name="Shimizu-Inatsugi R."/>
            <person name="Schlapbach R."/>
            <person name="Sreeman S.M."/>
            <person name="Shimizu K.K."/>
        </authorList>
    </citation>
    <scope>NUCLEOTIDE SEQUENCE</scope>
</reference>
<dbReference type="Pfam" id="PF00179">
    <property type="entry name" value="UQ_con"/>
    <property type="match status" value="1"/>
</dbReference>
<feature type="chain" id="PRO_5043596150" description="UBC core domain-containing protein" evidence="3">
    <location>
        <begin position="22"/>
        <end position="198"/>
    </location>
</feature>
<accession>A0AAV5C967</accession>
<evidence type="ECO:0000256" key="1">
    <source>
        <dbReference type="ARBA" id="ARBA00022679"/>
    </source>
</evidence>
<sequence length="198" mass="20937">MQTAFMCRLDLLRVAIVGASGTPYQDGLFFFDLQLSSSYPTVPPQVHYRSFGLNLNPNLDVDESGTVCLSLLDTFGGEGVGAVVTGNVSNPPGGGLHPGPGPHGAAPCTTRRISALPRAHGMKSCLRRGRVPALAPHHAAPAAPPAGRVRGPRGSALSAAREVRDHGVPGVSWTSPALLERLVMRRMPWKVMMSTDRT</sequence>
<keyword evidence="3" id="KW-0732">Signal</keyword>
<gene>
    <name evidence="5" type="primary">ga11303</name>
    <name evidence="5" type="ORF">PR202_ga11303</name>
</gene>
<evidence type="ECO:0000256" key="3">
    <source>
        <dbReference type="SAM" id="SignalP"/>
    </source>
</evidence>
<keyword evidence="6" id="KW-1185">Reference proteome</keyword>
<dbReference type="AlphaFoldDB" id="A0AAV5C967"/>
<dbReference type="EMBL" id="BQKI01000005">
    <property type="protein sequence ID" value="GJM94639.1"/>
    <property type="molecule type" value="Genomic_DNA"/>
</dbReference>
<name>A0AAV5C967_ELECO</name>
<dbReference type="Gene3D" id="3.10.110.10">
    <property type="entry name" value="Ubiquitin Conjugating Enzyme"/>
    <property type="match status" value="1"/>
</dbReference>
<evidence type="ECO:0000313" key="5">
    <source>
        <dbReference type="EMBL" id="GJM94639.1"/>
    </source>
</evidence>
<feature type="domain" description="UBC core" evidence="4">
    <location>
        <begin position="1"/>
        <end position="144"/>
    </location>
</feature>
<proteinExistence type="predicted"/>
<dbReference type="PROSITE" id="PS50127">
    <property type="entry name" value="UBC_2"/>
    <property type="match status" value="1"/>
</dbReference>
<dbReference type="GO" id="GO:0061631">
    <property type="term" value="F:ubiquitin conjugating enzyme activity"/>
    <property type="evidence" value="ECO:0007669"/>
    <property type="project" value="TreeGrafter"/>
</dbReference>
<comment type="caution">
    <text evidence="5">The sequence shown here is derived from an EMBL/GenBank/DDBJ whole genome shotgun (WGS) entry which is preliminary data.</text>
</comment>
<evidence type="ECO:0000259" key="4">
    <source>
        <dbReference type="PROSITE" id="PS50127"/>
    </source>
</evidence>
<keyword evidence="1" id="KW-0808">Transferase</keyword>
<dbReference type="InterPro" id="IPR000608">
    <property type="entry name" value="UBC"/>
</dbReference>
<evidence type="ECO:0000256" key="2">
    <source>
        <dbReference type="ARBA" id="ARBA00022786"/>
    </source>
</evidence>
<feature type="signal peptide" evidence="3">
    <location>
        <begin position="1"/>
        <end position="21"/>
    </location>
</feature>
<reference evidence="5" key="1">
    <citation type="journal article" date="2018" name="DNA Res.">
        <title>Multiple hybrid de novo genome assembly of finger millet, an orphan allotetraploid crop.</title>
        <authorList>
            <person name="Hatakeyama M."/>
            <person name="Aluri S."/>
            <person name="Balachadran M.T."/>
            <person name="Sivarajan S.R."/>
            <person name="Patrignani A."/>
            <person name="Gruter S."/>
            <person name="Poveda L."/>
            <person name="Shimizu-Inatsugi R."/>
            <person name="Baeten J."/>
            <person name="Francoijs K.J."/>
            <person name="Nataraja K.N."/>
            <person name="Reddy Y.A.N."/>
            <person name="Phadnis S."/>
            <person name="Ravikumar R.L."/>
            <person name="Schlapbach R."/>
            <person name="Sreeman S.M."/>
            <person name="Shimizu K.K."/>
        </authorList>
    </citation>
    <scope>NUCLEOTIDE SEQUENCE</scope>
</reference>
<dbReference type="InterPro" id="IPR016135">
    <property type="entry name" value="UBQ-conjugating_enzyme/RWD"/>
</dbReference>
<dbReference type="SUPFAM" id="SSF54495">
    <property type="entry name" value="UBC-like"/>
    <property type="match status" value="1"/>
</dbReference>
<dbReference type="PANTHER" id="PTHR46116">
    <property type="entry name" value="(E3-INDEPENDENT) E2 UBIQUITIN-CONJUGATING ENZYME"/>
    <property type="match status" value="1"/>
</dbReference>
<organism evidence="5 6">
    <name type="scientific">Eleusine coracana subsp. coracana</name>
    <dbReference type="NCBI Taxonomy" id="191504"/>
    <lineage>
        <taxon>Eukaryota</taxon>
        <taxon>Viridiplantae</taxon>
        <taxon>Streptophyta</taxon>
        <taxon>Embryophyta</taxon>
        <taxon>Tracheophyta</taxon>
        <taxon>Spermatophyta</taxon>
        <taxon>Magnoliopsida</taxon>
        <taxon>Liliopsida</taxon>
        <taxon>Poales</taxon>
        <taxon>Poaceae</taxon>
        <taxon>PACMAD clade</taxon>
        <taxon>Chloridoideae</taxon>
        <taxon>Cynodonteae</taxon>
        <taxon>Eleusininae</taxon>
        <taxon>Eleusine</taxon>
    </lineage>
</organism>
<dbReference type="PANTHER" id="PTHR46116:SF32">
    <property type="entry name" value="OS05G0153132 PROTEIN"/>
    <property type="match status" value="1"/>
</dbReference>
<evidence type="ECO:0000313" key="6">
    <source>
        <dbReference type="Proteomes" id="UP001054889"/>
    </source>
</evidence>